<accession>A0A9X2HIH7</accession>
<feature type="signal peptide" evidence="1">
    <location>
        <begin position="1"/>
        <end position="20"/>
    </location>
</feature>
<name>A0A9X2HIH7_9SPHN</name>
<keyword evidence="1" id="KW-0732">Signal</keyword>
<organism evidence="2 3">
    <name type="scientific">Sphingomonas tagetis</name>
    <dbReference type="NCBI Taxonomy" id="2949092"/>
    <lineage>
        <taxon>Bacteria</taxon>
        <taxon>Pseudomonadati</taxon>
        <taxon>Pseudomonadota</taxon>
        <taxon>Alphaproteobacteria</taxon>
        <taxon>Sphingomonadales</taxon>
        <taxon>Sphingomonadaceae</taxon>
        <taxon>Sphingomonas</taxon>
    </lineage>
</organism>
<dbReference type="RefSeq" id="WP_254291531.1">
    <property type="nucleotide sequence ID" value="NZ_JAMLDX010000002.1"/>
</dbReference>
<evidence type="ECO:0000313" key="2">
    <source>
        <dbReference type="EMBL" id="MCP3729546.1"/>
    </source>
</evidence>
<sequence length="191" mass="19407">MVARLLIGTLALAAALPAAAQSPDVARGRLELAGQTPAVCLIKTARAGSAQNASFTSTGERSGEVRIAELVDPQTAQPRAAEIVIELPVVCNAAHRLTLTSANGGLLRDGGNARNRQAQGAFGELLGYQLDANWGSRVLTLNAGTASVATLDVPDGTAGDLSLRLSIPAGGGPLVAGRYSDTVVIELNVSS</sequence>
<keyword evidence="3" id="KW-1185">Reference proteome</keyword>
<dbReference type="EMBL" id="JAMLDX010000002">
    <property type="protein sequence ID" value="MCP3729546.1"/>
    <property type="molecule type" value="Genomic_DNA"/>
</dbReference>
<comment type="caution">
    <text evidence="2">The sequence shown here is derived from an EMBL/GenBank/DDBJ whole genome shotgun (WGS) entry which is preliminary data.</text>
</comment>
<proteinExistence type="predicted"/>
<feature type="chain" id="PRO_5040968283" evidence="1">
    <location>
        <begin position="21"/>
        <end position="191"/>
    </location>
</feature>
<protein>
    <submittedName>
        <fullName evidence="2">Spore coat U domain-containing protein</fullName>
    </submittedName>
</protein>
<dbReference type="Proteomes" id="UP001139451">
    <property type="component" value="Unassembled WGS sequence"/>
</dbReference>
<dbReference type="AlphaFoldDB" id="A0A9X2HIH7"/>
<reference evidence="2" key="1">
    <citation type="submission" date="2022-05" db="EMBL/GenBank/DDBJ databases">
        <title>Sphingomonas sp. strain MG17 Genome sequencing and assembly.</title>
        <authorList>
            <person name="Kim I."/>
        </authorList>
    </citation>
    <scope>NUCLEOTIDE SEQUENCE</scope>
    <source>
        <strain evidence="2">MG17</strain>
    </source>
</reference>
<evidence type="ECO:0000256" key="1">
    <source>
        <dbReference type="SAM" id="SignalP"/>
    </source>
</evidence>
<evidence type="ECO:0000313" key="3">
    <source>
        <dbReference type="Proteomes" id="UP001139451"/>
    </source>
</evidence>
<gene>
    <name evidence="2" type="ORF">M9978_03815</name>
</gene>